<dbReference type="EMBL" id="FOBV01000007">
    <property type="protein sequence ID" value="SEM83749.1"/>
    <property type="molecule type" value="Genomic_DNA"/>
</dbReference>
<keyword evidence="2" id="KW-1185">Reference proteome</keyword>
<evidence type="ECO:0000313" key="1">
    <source>
        <dbReference type="EMBL" id="SEM83749.1"/>
    </source>
</evidence>
<organism evidence="1 2">
    <name type="scientific">Chryseobacterium taichungense</name>
    <dbReference type="NCBI Taxonomy" id="295069"/>
    <lineage>
        <taxon>Bacteria</taxon>
        <taxon>Pseudomonadati</taxon>
        <taxon>Bacteroidota</taxon>
        <taxon>Flavobacteriia</taxon>
        <taxon>Flavobacteriales</taxon>
        <taxon>Weeksellaceae</taxon>
        <taxon>Chryseobacterium group</taxon>
        <taxon>Chryseobacterium</taxon>
    </lineage>
</organism>
<dbReference type="Proteomes" id="UP000199450">
    <property type="component" value="Unassembled WGS sequence"/>
</dbReference>
<name>A0A1H8BML8_9FLAO</name>
<reference evidence="2" key="1">
    <citation type="submission" date="2016-10" db="EMBL/GenBank/DDBJ databases">
        <authorList>
            <person name="Varghese N."/>
            <person name="Submissions S."/>
        </authorList>
    </citation>
    <scope>NUCLEOTIDE SEQUENCE [LARGE SCALE GENOMIC DNA]</scope>
    <source>
        <strain evidence="2">DSM 17453</strain>
    </source>
</reference>
<proteinExistence type="predicted"/>
<gene>
    <name evidence="1" type="ORF">SAMN05421856_10791</name>
</gene>
<protein>
    <submittedName>
        <fullName evidence="1">Uncharacterized protein</fullName>
    </submittedName>
</protein>
<accession>A0A1H8BML8</accession>
<sequence length="35" mass="3744">MIPQKPVLKGVALSKNVTHTTLLSLAERSAVALKK</sequence>
<dbReference type="AlphaFoldDB" id="A0A1H8BML8"/>
<evidence type="ECO:0000313" key="2">
    <source>
        <dbReference type="Proteomes" id="UP000199450"/>
    </source>
</evidence>